<comment type="catalytic activity">
    <reaction evidence="9">
        <text>4-CDP-2-C-methyl-D-erythritol + ATP = 4-CDP-2-C-methyl-D-erythritol 2-phosphate + ADP + H(+)</text>
        <dbReference type="Rhea" id="RHEA:18437"/>
        <dbReference type="ChEBI" id="CHEBI:15378"/>
        <dbReference type="ChEBI" id="CHEBI:30616"/>
        <dbReference type="ChEBI" id="CHEBI:57823"/>
        <dbReference type="ChEBI" id="CHEBI:57919"/>
        <dbReference type="ChEBI" id="CHEBI:456216"/>
        <dbReference type="EC" id="2.7.1.148"/>
    </reaction>
</comment>
<dbReference type="SUPFAM" id="SSF55060">
    <property type="entry name" value="GHMP Kinase, C-terminal domain"/>
    <property type="match status" value="1"/>
</dbReference>
<evidence type="ECO:0000256" key="2">
    <source>
        <dbReference type="ARBA" id="ARBA00012052"/>
    </source>
</evidence>
<dbReference type="Gene3D" id="3.30.230.10">
    <property type="match status" value="1"/>
</dbReference>
<feature type="domain" description="GHMP kinase N-terminal" evidence="10">
    <location>
        <begin position="67"/>
        <end position="145"/>
    </location>
</feature>
<evidence type="ECO:0000256" key="4">
    <source>
        <dbReference type="ARBA" id="ARBA00022679"/>
    </source>
</evidence>
<keyword evidence="5 9" id="KW-0547">Nucleotide-binding</keyword>
<evidence type="ECO:0000259" key="11">
    <source>
        <dbReference type="Pfam" id="PF08544"/>
    </source>
</evidence>
<dbReference type="SUPFAM" id="SSF54211">
    <property type="entry name" value="Ribosomal protein S5 domain 2-like"/>
    <property type="match status" value="1"/>
</dbReference>
<comment type="similarity">
    <text evidence="1 9">Belongs to the GHMP kinase family. IspE subfamily.</text>
</comment>
<evidence type="ECO:0000256" key="1">
    <source>
        <dbReference type="ARBA" id="ARBA00009684"/>
    </source>
</evidence>
<accession>A0AAF0CSX3</accession>
<keyword evidence="13" id="KW-1185">Reference proteome</keyword>
<dbReference type="PANTHER" id="PTHR43527">
    <property type="entry name" value="4-DIPHOSPHOCYTIDYL-2-C-METHYL-D-ERYTHRITOL KINASE, CHLOROPLASTIC"/>
    <property type="match status" value="1"/>
</dbReference>
<keyword evidence="4 9" id="KW-0808">Transferase</keyword>
<keyword evidence="7 9" id="KW-0067">ATP-binding</keyword>
<dbReference type="InterPro" id="IPR014721">
    <property type="entry name" value="Ribsml_uS5_D2-typ_fold_subgr"/>
</dbReference>
<evidence type="ECO:0000313" key="13">
    <source>
        <dbReference type="Proteomes" id="UP001218638"/>
    </source>
</evidence>
<keyword evidence="9" id="KW-0414">Isoprene biosynthesis</keyword>
<evidence type="ECO:0000256" key="8">
    <source>
        <dbReference type="ARBA" id="ARBA00032554"/>
    </source>
</evidence>
<dbReference type="EC" id="2.7.1.148" evidence="2 9"/>
<protein>
    <recommendedName>
        <fullName evidence="3 9">4-diphosphocytidyl-2-C-methyl-D-erythritol kinase</fullName>
        <shortName evidence="9">CMK</shortName>
        <ecNumber evidence="2 9">2.7.1.148</ecNumber>
    </recommendedName>
    <alternativeName>
        <fullName evidence="8 9">4-(cytidine-5'-diphospho)-2-C-methyl-D-erythritol kinase</fullName>
    </alternativeName>
</protein>
<dbReference type="AlphaFoldDB" id="A0AAF0CSX3"/>
<dbReference type="NCBIfam" id="TIGR00154">
    <property type="entry name" value="ispE"/>
    <property type="match status" value="1"/>
</dbReference>
<evidence type="ECO:0000256" key="9">
    <source>
        <dbReference type="HAMAP-Rule" id="MF_00061"/>
    </source>
</evidence>
<dbReference type="InterPro" id="IPR013750">
    <property type="entry name" value="GHMP_kinase_C_dom"/>
</dbReference>
<feature type="active site" evidence="9">
    <location>
        <position position="11"/>
    </location>
</feature>
<dbReference type="PANTHER" id="PTHR43527:SF2">
    <property type="entry name" value="4-DIPHOSPHOCYTIDYL-2-C-METHYL-D-ERYTHRITOL KINASE, CHLOROPLASTIC"/>
    <property type="match status" value="1"/>
</dbReference>
<name>A0AAF0CSX3_9BACT</name>
<organism evidence="12 13">
    <name type="scientific">Synoicihabitans lomoniglobus</name>
    <dbReference type="NCBI Taxonomy" id="2909285"/>
    <lineage>
        <taxon>Bacteria</taxon>
        <taxon>Pseudomonadati</taxon>
        <taxon>Verrucomicrobiota</taxon>
        <taxon>Opitutia</taxon>
        <taxon>Opitutales</taxon>
        <taxon>Opitutaceae</taxon>
        <taxon>Synoicihabitans</taxon>
    </lineage>
</organism>
<dbReference type="GO" id="GO:0016114">
    <property type="term" value="P:terpenoid biosynthetic process"/>
    <property type="evidence" value="ECO:0007669"/>
    <property type="project" value="UniProtKB-UniRule"/>
</dbReference>
<dbReference type="GO" id="GO:0050515">
    <property type="term" value="F:4-(cytidine 5'-diphospho)-2-C-methyl-D-erythritol kinase activity"/>
    <property type="evidence" value="ECO:0007669"/>
    <property type="project" value="UniProtKB-UniRule"/>
</dbReference>
<dbReference type="Gene3D" id="3.30.70.890">
    <property type="entry name" value="GHMP kinase, C-terminal domain"/>
    <property type="match status" value="1"/>
</dbReference>
<dbReference type="InterPro" id="IPR006204">
    <property type="entry name" value="GHMP_kinase_N_dom"/>
</dbReference>
<dbReference type="PIRSF" id="PIRSF010376">
    <property type="entry name" value="IspE"/>
    <property type="match status" value="1"/>
</dbReference>
<evidence type="ECO:0000256" key="3">
    <source>
        <dbReference type="ARBA" id="ARBA00017473"/>
    </source>
</evidence>
<dbReference type="InterPro" id="IPR004424">
    <property type="entry name" value="IspE"/>
</dbReference>
<evidence type="ECO:0000256" key="7">
    <source>
        <dbReference type="ARBA" id="ARBA00022840"/>
    </source>
</evidence>
<evidence type="ECO:0000313" key="12">
    <source>
        <dbReference type="EMBL" id="WED67474.1"/>
    </source>
</evidence>
<dbReference type="InterPro" id="IPR036554">
    <property type="entry name" value="GHMP_kinase_C_sf"/>
</dbReference>
<dbReference type="RefSeq" id="WP_330931629.1">
    <property type="nucleotide sequence ID" value="NZ_CP119075.1"/>
</dbReference>
<dbReference type="GO" id="GO:0019288">
    <property type="term" value="P:isopentenyl diphosphate biosynthetic process, methylerythritol 4-phosphate pathway"/>
    <property type="evidence" value="ECO:0007669"/>
    <property type="project" value="UniProtKB-UniRule"/>
</dbReference>
<dbReference type="KEGG" id="slom:PXH66_11495"/>
<feature type="domain" description="GHMP kinase C-terminal" evidence="11">
    <location>
        <begin position="220"/>
        <end position="282"/>
    </location>
</feature>
<dbReference type="Pfam" id="PF08544">
    <property type="entry name" value="GHMP_kinases_C"/>
    <property type="match status" value="1"/>
</dbReference>
<gene>
    <name evidence="9 12" type="primary">ispE</name>
    <name evidence="12" type="ORF">PXH66_11495</name>
</gene>
<proteinExistence type="inferred from homology"/>
<feature type="binding site" evidence="9">
    <location>
        <begin position="95"/>
        <end position="105"/>
    </location>
    <ligand>
        <name>ATP</name>
        <dbReference type="ChEBI" id="CHEBI:30616"/>
    </ligand>
</feature>
<comment type="pathway">
    <text evidence="9">Isoprenoid biosynthesis; isopentenyl diphosphate biosynthesis via DXP pathway; isopentenyl diphosphate from 1-deoxy-D-xylulose 5-phosphate: step 3/6.</text>
</comment>
<evidence type="ECO:0000256" key="5">
    <source>
        <dbReference type="ARBA" id="ARBA00022741"/>
    </source>
</evidence>
<dbReference type="InterPro" id="IPR020568">
    <property type="entry name" value="Ribosomal_Su5_D2-typ_SF"/>
</dbReference>
<dbReference type="EMBL" id="CP119075">
    <property type="protein sequence ID" value="WED67474.1"/>
    <property type="molecule type" value="Genomic_DNA"/>
</dbReference>
<dbReference type="Proteomes" id="UP001218638">
    <property type="component" value="Chromosome"/>
</dbReference>
<sequence length="303" mass="31944">MDTITQFCPAKINLFLAITGRRDDGFHELVSVVAPLAWGDTLEVDPAADGKFTLDCDDPAVPRGEDNLILQAARAFATASGWRGGARFTLTKRVPMGAGLGGGSSDAVGALRALNELAGAPLEREALAALAARVGSDCPLFLYDGPVVMRGRGERIDPLSDAGVARLRDRSLLVFKPAFGIGTVWSYQQLAASAPGSYLPSADAEERLAIWQADASASAEALGFNSLERPAFAKFVALPVMLAKLQREHGLNARMSGSGSACFAWLSPEADAEAIRSTIRAGWGDTAMVQMTTVRTKSAANPH</sequence>
<dbReference type="Pfam" id="PF00288">
    <property type="entry name" value="GHMP_kinases_N"/>
    <property type="match status" value="1"/>
</dbReference>
<evidence type="ECO:0000256" key="6">
    <source>
        <dbReference type="ARBA" id="ARBA00022777"/>
    </source>
</evidence>
<dbReference type="HAMAP" id="MF_00061">
    <property type="entry name" value="IspE"/>
    <property type="match status" value="1"/>
</dbReference>
<dbReference type="GO" id="GO:0005524">
    <property type="term" value="F:ATP binding"/>
    <property type="evidence" value="ECO:0007669"/>
    <property type="project" value="UniProtKB-UniRule"/>
</dbReference>
<feature type="active site" evidence="9">
    <location>
        <position position="137"/>
    </location>
</feature>
<evidence type="ECO:0000259" key="10">
    <source>
        <dbReference type="Pfam" id="PF00288"/>
    </source>
</evidence>
<comment type="function">
    <text evidence="9">Catalyzes the phosphorylation of the position 2 hydroxy group of 4-diphosphocytidyl-2C-methyl-D-erythritol.</text>
</comment>
<keyword evidence="6 9" id="KW-0418">Kinase</keyword>
<reference evidence="12" key="1">
    <citation type="submission" date="2023-03" db="EMBL/GenBank/DDBJ databases">
        <title>Lomoglobus Profundus gen. nov., sp. nov., a novel member of the phylum Verrucomicrobia, isolated from deep-marine sediment of South China Sea.</title>
        <authorList>
            <person name="Ahmad T."/>
            <person name="Ishaq S.E."/>
            <person name="Wang F."/>
        </authorList>
    </citation>
    <scope>NUCLEOTIDE SEQUENCE</scope>
    <source>
        <strain evidence="12">LMO-M01</strain>
    </source>
</reference>